<dbReference type="Pfam" id="PF25954">
    <property type="entry name" value="Beta-barrel_RND_2"/>
    <property type="match status" value="1"/>
</dbReference>
<dbReference type="SUPFAM" id="SSF111369">
    <property type="entry name" value="HlyD-like secretion proteins"/>
    <property type="match status" value="1"/>
</dbReference>
<dbReference type="PANTHER" id="PTHR30469">
    <property type="entry name" value="MULTIDRUG RESISTANCE PROTEIN MDTA"/>
    <property type="match status" value="1"/>
</dbReference>
<gene>
    <name evidence="5" type="ORF">ABHF33_11115</name>
</gene>
<dbReference type="Pfam" id="PF25881">
    <property type="entry name" value="HH_YBHG"/>
    <property type="match status" value="1"/>
</dbReference>
<feature type="domain" description="CusB-like beta-barrel" evidence="4">
    <location>
        <begin position="225"/>
        <end position="297"/>
    </location>
</feature>
<dbReference type="InterPro" id="IPR058792">
    <property type="entry name" value="Beta-barrel_RND_2"/>
</dbReference>
<evidence type="ECO:0000259" key="3">
    <source>
        <dbReference type="Pfam" id="PF25881"/>
    </source>
</evidence>
<organism evidence="5">
    <name type="scientific">Chitinibacter mangrovi</name>
    <dbReference type="NCBI Taxonomy" id="3153927"/>
    <lineage>
        <taxon>Bacteria</taxon>
        <taxon>Pseudomonadati</taxon>
        <taxon>Pseudomonadota</taxon>
        <taxon>Betaproteobacteria</taxon>
        <taxon>Neisseriales</taxon>
        <taxon>Chitinibacteraceae</taxon>
        <taxon>Chitinibacter</taxon>
    </lineage>
</organism>
<dbReference type="NCBIfam" id="TIGR01730">
    <property type="entry name" value="RND_mfp"/>
    <property type="match status" value="1"/>
</dbReference>
<dbReference type="Gene3D" id="2.40.420.20">
    <property type="match status" value="1"/>
</dbReference>
<sequence length="378" mass="39699">MNRLLERLPAQRRMVVSVLAALTVIGMAGYAVANADKKPDAASPAKAVLTVKLITPKVMEWAQNVLANGNVVAWQESQIGTEIGGLRLVEVNAQIGDVVKKGQLLARYNDETIQAELLQVKAALAEAEAALNEAQENANRVRQLGTTGSLSAQQITQAMTQERTAQARVAAAKAQLVSAQARLNQTRIVSPDDGVISGRSATLGSVSQPGQDLFKLVRKGRLEWQAEVTASESARIKVGQNATLTVASGKTLSGQVRQIAPTVDTRTRNLIVYIDVKNDDAALGAAKPGMFAKGQIAVGQAKAITLPGSAILLRDGFANVFVIDAAAKQGTSKVKQVRVQLGRQAQGLMEVSGIAANAQVVASGAGFLADGDTVRVVK</sequence>
<dbReference type="Gene3D" id="1.10.287.470">
    <property type="entry name" value="Helix hairpin bin"/>
    <property type="match status" value="1"/>
</dbReference>
<dbReference type="AlphaFoldDB" id="A0AAU7F6I0"/>
<evidence type="ECO:0000256" key="1">
    <source>
        <dbReference type="ARBA" id="ARBA00009477"/>
    </source>
</evidence>
<dbReference type="Gene3D" id="2.40.30.170">
    <property type="match status" value="1"/>
</dbReference>
<reference evidence="5" key="1">
    <citation type="submission" date="2024-05" db="EMBL/GenBank/DDBJ databases">
        <authorList>
            <person name="Yang L."/>
            <person name="Pan L."/>
        </authorList>
    </citation>
    <scope>NUCLEOTIDE SEQUENCE</scope>
    <source>
        <strain evidence="5">FCG-7</strain>
    </source>
</reference>
<dbReference type="RefSeq" id="WP_348944035.1">
    <property type="nucleotide sequence ID" value="NZ_CP157355.1"/>
</dbReference>
<feature type="domain" description="YbhG-like alpha-helical hairpin" evidence="3">
    <location>
        <begin position="114"/>
        <end position="187"/>
    </location>
</feature>
<dbReference type="EMBL" id="CP157355">
    <property type="protein sequence ID" value="XBL99619.1"/>
    <property type="molecule type" value="Genomic_DNA"/>
</dbReference>
<evidence type="ECO:0000313" key="5">
    <source>
        <dbReference type="EMBL" id="XBL99619.1"/>
    </source>
</evidence>
<evidence type="ECO:0000256" key="2">
    <source>
        <dbReference type="SAM" id="Coils"/>
    </source>
</evidence>
<proteinExistence type="inferred from homology"/>
<dbReference type="GO" id="GO:0015562">
    <property type="term" value="F:efflux transmembrane transporter activity"/>
    <property type="evidence" value="ECO:0007669"/>
    <property type="project" value="TreeGrafter"/>
</dbReference>
<protein>
    <submittedName>
        <fullName evidence="5">Efflux RND transporter periplasmic adaptor subunit</fullName>
    </submittedName>
</protein>
<name>A0AAU7F6I0_9NEIS</name>
<dbReference type="PANTHER" id="PTHR30469:SF15">
    <property type="entry name" value="HLYD FAMILY OF SECRETION PROTEINS"/>
    <property type="match status" value="1"/>
</dbReference>
<dbReference type="KEGG" id="cmav:ABHF33_11115"/>
<feature type="coiled-coil region" evidence="2">
    <location>
        <begin position="113"/>
        <end position="144"/>
    </location>
</feature>
<evidence type="ECO:0000259" key="4">
    <source>
        <dbReference type="Pfam" id="PF25954"/>
    </source>
</evidence>
<dbReference type="Gene3D" id="2.40.50.100">
    <property type="match status" value="1"/>
</dbReference>
<dbReference type="GO" id="GO:1990281">
    <property type="term" value="C:efflux pump complex"/>
    <property type="evidence" value="ECO:0007669"/>
    <property type="project" value="TreeGrafter"/>
</dbReference>
<comment type="similarity">
    <text evidence="1">Belongs to the membrane fusion protein (MFP) (TC 8.A.1) family.</text>
</comment>
<dbReference type="InterPro" id="IPR006143">
    <property type="entry name" value="RND_pump_MFP"/>
</dbReference>
<keyword evidence="2" id="KW-0175">Coiled coil</keyword>
<dbReference type="InterPro" id="IPR059052">
    <property type="entry name" value="HH_YbhG-like"/>
</dbReference>
<accession>A0AAU7F6I0</accession>